<accession>A0A087DCC1</accession>
<feature type="transmembrane region" description="Helical" evidence="2">
    <location>
        <begin position="30"/>
        <end position="54"/>
    </location>
</feature>
<evidence type="ECO:0000313" key="4">
    <source>
        <dbReference type="Proteomes" id="UP000029066"/>
    </source>
</evidence>
<reference evidence="3 4" key="1">
    <citation type="submission" date="2014-03" db="EMBL/GenBank/DDBJ databases">
        <title>Genomics of Bifidobacteria.</title>
        <authorList>
            <person name="Ventura M."/>
            <person name="Milani C."/>
            <person name="Lugli G.A."/>
        </authorList>
    </citation>
    <scope>NUCLEOTIDE SEQUENCE [LARGE SCALE GENOMIC DNA]</scope>
    <source>
        <strain evidence="3 4">DSM 23967</strain>
    </source>
</reference>
<feature type="compositionally biased region" description="Low complexity" evidence="1">
    <location>
        <begin position="254"/>
        <end position="277"/>
    </location>
</feature>
<evidence type="ECO:0000313" key="3">
    <source>
        <dbReference type="EMBL" id="KFI93171.1"/>
    </source>
</evidence>
<keyword evidence="2" id="KW-1133">Transmembrane helix</keyword>
<sequence length="321" mass="33613">MTEESKTPEKGTSSAENTLTVESNKQRPKWLIPTIAGCCAVVVIAAGFGGYAAWSNHELAAAKASCAAASEKVRKAANEYNALLNGDAVKASAVKTDEVKDAKTVDSLESALKETAPEYTGCVADDKTGLDEAVKTLNDQADWYTKHEKTLSKAVKAVNESKAAKTLDIAKSNLKSKLDEASKLLSDSDGKVADNSTRDNLSKTIDAAKKLADGNDSTKLDKARQDVDSALKAVSDSIQAKMEADAQAAAQTAAAQAQSSSSVGSNYSRSSGSNRGYSNGGGYSRPSTSGQTAQTQQPSTDDGYFDYTLCGTSDGKEFQPC</sequence>
<feature type="region of interest" description="Disordered" evidence="1">
    <location>
        <begin position="254"/>
        <end position="306"/>
    </location>
</feature>
<keyword evidence="2" id="KW-0812">Transmembrane</keyword>
<protein>
    <submittedName>
        <fullName evidence="3">Membrane protein involved in colicin uptake</fullName>
    </submittedName>
</protein>
<evidence type="ECO:0000256" key="2">
    <source>
        <dbReference type="SAM" id="Phobius"/>
    </source>
</evidence>
<feature type="compositionally biased region" description="Polar residues" evidence="1">
    <location>
        <begin position="286"/>
        <end position="300"/>
    </location>
</feature>
<dbReference type="RefSeq" id="WP_051917327.1">
    <property type="nucleotide sequence ID" value="NZ_JDUT01000003.1"/>
</dbReference>
<dbReference type="STRING" id="1437607.BISA_1336"/>
<feature type="compositionally biased region" description="Polar residues" evidence="1">
    <location>
        <begin position="10"/>
        <end position="23"/>
    </location>
</feature>
<name>A0A087DCC1_9BIFI</name>
<dbReference type="Proteomes" id="UP000029066">
    <property type="component" value="Unassembled WGS sequence"/>
</dbReference>
<keyword evidence="2" id="KW-0472">Membrane</keyword>
<dbReference type="EMBL" id="JGZN01000006">
    <property type="protein sequence ID" value="KFI93171.1"/>
    <property type="molecule type" value="Genomic_DNA"/>
</dbReference>
<gene>
    <name evidence="3" type="ORF">BISA_1336</name>
</gene>
<comment type="caution">
    <text evidence="3">The sequence shown here is derived from an EMBL/GenBank/DDBJ whole genome shotgun (WGS) entry which is preliminary data.</text>
</comment>
<dbReference type="AlphaFoldDB" id="A0A087DCC1"/>
<proteinExistence type="predicted"/>
<organism evidence="3 4">
    <name type="scientific">Bifidobacterium saguini DSM 23967</name>
    <dbReference type="NCBI Taxonomy" id="1437607"/>
    <lineage>
        <taxon>Bacteria</taxon>
        <taxon>Bacillati</taxon>
        <taxon>Actinomycetota</taxon>
        <taxon>Actinomycetes</taxon>
        <taxon>Bifidobacteriales</taxon>
        <taxon>Bifidobacteriaceae</taxon>
        <taxon>Bifidobacterium</taxon>
    </lineage>
</organism>
<feature type="region of interest" description="Disordered" evidence="1">
    <location>
        <begin position="1"/>
        <end position="23"/>
    </location>
</feature>
<dbReference type="OrthoDB" id="3240617at2"/>
<evidence type="ECO:0000256" key="1">
    <source>
        <dbReference type="SAM" id="MobiDB-lite"/>
    </source>
</evidence>